<evidence type="ECO:0000259" key="6">
    <source>
        <dbReference type="PROSITE" id="PS51007"/>
    </source>
</evidence>
<reference evidence="7 8" key="1">
    <citation type="submission" date="2021-08" db="EMBL/GenBank/DDBJ databases">
        <title>Complete genome sequence of Leptospira kobayashii strain E30.</title>
        <authorList>
            <person name="Nakao R."/>
            <person name="Nakamura S."/>
            <person name="Masuzawa T."/>
            <person name="Koizumi N."/>
        </authorList>
    </citation>
    <scope>NUCLEOTIDE SEQUENCE [LARGE SCALE GENOMIC DNA]</scope>
    <source>
        <strain evidence="7 8">E30</strain>
    </source>
</reference>
<dbReference type="EMBL" id="AP025028">
    <property type="protein sequence ID" value="BDA78648.1"/>
    <property type="molecule type" value="Genomic_DNA"/>
</dbReference>
<dbReference type="RefSeq" id="WP_242935415.1">
    <property type="nucleotide sequence ID" value="NZ_AP025028.1"/>
</dbReference>
<dbReference type="Pfam" id="PF21342">
    <property type="entry name" value="SoxA-TsdA_cyt-c"/>
    <property type="match status" value="1"/>
</dbReference>
<evidence type="ECO:0000256" key="5">
    <source>
        <dbReference type="SAM" id="Phobius"/>
    </source>
</evidence>
<keyword evidence="5" id="KW-0812">Transmembrane</keyword>
<evidence type="ECO:0000256" key="4">
    <source>
        <dbReference type="PROSITE-ProRule" id="PRU00433"/>
    </source>
</evidence>
<keyword evidence="5" id="KW-0472">Membrane</keyword>
<dbReference type="PROSITE" id="PS51007">
    <property type="entry name" value="CYTC"/>
    <property type="match status" value="1"/>
</dbReference>
<feature type="transmembrane region" description="Helical" evidence="5">
    <location>
        <begin position="12"/>
        <end position="33"/>
    </location>
</feature>
<proteinExistence type="predicted"/>
<keyword evidence="2 4" id="KW-0479">Metal-binding</keyword>
<dbReference type="Proteomes" id="UP000245263">
    <property type="component" value="Chromosome 1"/>
</dbReference>
<dbReference type="InterPro" id="IPR009056">
    <property type="entry name" value="Cyt_c-like_dom"/>
</dbReference>
<feature type="domain" description="Cytochrome c" evidence="6">
    <location>
        <begin position="50"/>
        <end position="137"/>
    </location>
</feature>
<gene>
    <name evidence="7" type="ORF">LPTSP3_g15780</name>
</gene>
<dbReference type="Gene3D" id="1.10.760.10">
    <property type="entry name" value="Cytochrome c-like domain"/>
    <property type="match status" value="1"/>
</dbReference>
<evidence type="ECO:0000313" key="8">
    <source>
        <dbReference type="Proteomes" id="UP000245263"/>
    </source>
</evidence>
<accession>A0ABM7UIZ5</accession>
<evidence type="ECO:0000256" key="3">
    <source>
        <dbReference type="ARBA" id="ARBA00023004"/>
    </source>
</evidence>
<keyword evidence="3 4" id="KW-0408">Iron</keyword>
<sequence>MKELWKSIFKRKGIWLLISNLVTALAFVGLLFGDDWDKSNEAKWNTAFMETVSRGEALFHGPELGGNTVQCAMCHPNATNTHPETYPKFQKQIGKVSTLREMINWCIQNPLQGKPLAYDDPKMIALEAYIVYERRNSPLNPGKH</sequence>
<evidence type="ECO:0000256" key="2">
    <source>
        <dbReference type="ARBA" id="ARBA00022723"/>
    </source>
</evidence>
<keyword evidence="5" id="KW-1133">Transmembrane helix</keyword>
<dbReference type="SUPFAM" id="SSF46626">
    <property type="entry name" value="Cytochrome c"/>
    <property type="match status" value="1"/>
</dbReference>
<dbReference type="InterPro" id="IPR036909">
    <property type="entry name" value="Cyt_c-like_dom_sf"/>
</dbReference>
<name>A0ABM7UIZ5_9LEPT</name>
<evidence type="ECO:0000313" key="7">
    <source>
        <dbReference type="EMBL" id="BDA78648.1"/>
    </source>
</evidence>
<protein>
    <recommendedName>
        <fullName evidence="6">Cytochrome c domain-containing protein</fullName>
    </recommendedName>
</protein>
<evidence type="ECO:0000256" key="1">
    <source>
        <dbReference type="ARBA" id="ARBA00022617"/>
    </source>
</evidence>
<keyword evidence="1 4" id="KW-0349">Heme</keyword>
<organism evidence="7 8">
    <name type="scientific">Leptospira kobayashii</name>
    <dbReference type="NCBI Taxonomy" id="1917830"/>
    <lineage>
        <taxon>Bacteria</taxon>
        <taxon>Pseudomonadati</taxon>
        <taxon>Spirochaetota</taxon>
        <taxon>Spirochaetia</taxon>
        <taxon>Leptospirales</taxon>
        <taxon>Leptospiraceae</taxon>
        <taxon>Leptospira</taxon>
    </lineage>
</organism>
<keyword evidence="8" id="KW-1185">Reference proteome</keyword>